<reference evidence="2 3" key="1">
    <citation type="submission" date="2018-04" db="EMBL/GenBank/DDBJ databases">
        <title>Pararhodobacter oceanense sp. nov., isolated from marine intertidal sediment.</title>
        <authorList>
            <person name="Wang X.-L."/>
            <person name="Du Z.-J."/>
        </authorList>
    </citation>
    <scope>NUCLEOTIDE SEQUENCE [LARGE SCALE GENOMIC DNA]</scope>
    <source>
        <strain evidence="2 3">AM505</strain>
    </source>
</reference>
<feature type="transmembrane region" description="Helical" evidence="1">
    <location>
        <begin position="158"/>
        <end position="177"/>
    </location>
</feature>
<feature type="transmembrane region" description="Helical" evidence="1">
    <location>
        <begin position="67"/>
        <end position="91"/>
    </location>
</feature>
<feature type="transmembrane region" description="Helical" evidence="1">
    <location>
        <begin position="43"/>
        <end position="60"/>
    </location>
</feature>
<gene>
    <name evidence="2" type="ORF">DDE20_06720</name>
</gene>
<dbReference type="RefSeq" id="WP_116557679.1">
    <property type="nucleotide sequence ID" value="NZ_QDKM01000002.1"/>
</dbReference>
<dbReference type="OrthoDB" id="5766358at2"/>
<evidence type="ECO:0000313" key="2">
    <source>
        <dbReference type="EMBL" id="PVH29791.1"/>
    </source>
</evidence>
<accession>A0A2T8HWH9</accession>
<sequence length="237" mass="25128">MDSLTLSLLLALGAGSTIPLGAHLASVEHIRQRWLEDEFRHSVIAFGGGVLMAATTLVLVPEGIHELSMLWVIVSFTLGGLGFFLLDRLIAQKGGSVSQLMAMLLDFIPEAIALGAALALGKPTGILLAFLIAVQNLPEGFNAFREIKASGAHRKSTILISFWAMILIGPLCAYLGHEVLSQSPQLLGAMMLAAAAGIIYLTFKDIAPQAELEAHWAPQLGAVIGFLVGLIGHMLTL</sequence>
<feature type="transmembrane region" description="Helical" evidence="1">
    <location>
        <begin position="111"/>
        <end position="137"/>
    </location>
</feature>
<proteinExistence type="predicted"/>
<feature type="transmembrane region" description="Helical" evidence="1">
    <location>
        <begin position="215"/>
        <end position="235"/>
    </location>
</feature>
<protein>
    <submittedName>
        <fullName evidence="2">Divalent cation transporter</fullName>
    </submittedName>
</protein>
<keyword evidence="1" id="KW-0812">Transmembrane</keyword>
<organism evidence="2 3">
    <name type="scientific">Pararhodobacter oceanensis</name>
    <dbReference type="NCBI Taxonomy" id="2172121"/>
    <lineage>
        <taxon>Bacteria</taxon>
        <taxon>Pseudomonadati</taxon>
        <taxon>Pseudomonadota</taxon>
        <taxon>Alphaproteobacteria</taxon>
        <taxon>Rhodobacterales</taxon>
        <taxon>Paracoccaceae</taxon>
        <taxon>Pararhodobacter</taxon>
    </lineage>
</organism>
<keyword evidence="1" id="KW-0472">Membrane</keyword>
<dbReference type="EMBL" id="QDKM01000002">
    <property type="protein sequence ID" value="PVH29791.1"/>
    <property type="molecule type" value="Genomic_DNA"/>
</dbReference>
<keyword evidence="3" id="KW-1185">Reference proteome</keyword>
<dbReference type="AlphaFoldDB" id="A0A2T8HWH9"/>
<keyword evidence="1" id="KW-1133">Transmembrane helix</keyword>
<evidence type="ECO:0000313" key="3">
    <source>
        <dbReference type="Proteomes" id="UP000245911"/>
    </source>
</evidence>
<name>A0A2T8HWH9_9RHOB</name>
<feature type="transmembrane region" description="Helical" evidence="1">
    <location>
        <begin position="183"/>
        <end position="203"/>
    </location>
</feature>
<dbReference type="Proteomes" id="UP000245911">
    <property type="component" value="Unassembled WGS sequence"/>
</dbReference>
<evidence type="ECO:0000256" key="1">
    <source>
        <dbReference type="SAM" id="Phobius"/>
    </source>
</evidence>
<comment type="caution">
    <text evidence="2">The sequence shown here is derived from an EMBL/GenBank/DDBJ whole genome shotgun (WGS) entry which is preliminary data.</text>
</comment>